<evidence type="ECO:0000313" key="7">
    <source>
        <dbReference type="EMBL" id="OOK75919.1"/>
    </source>
</evidence>
<dbReference type="CDD" id="cd17321">
    <property type="entry name" value="MFS_MMR_MDR_like"/>
    <property type="match status" value="1"/>
</dbReference>
<feature type="transmembrane region" description="Helical" evidence="5">
    <location>
        <begin position="68"/>
        <end position="87"/>
    </location>
</feature>
<comment type="subcellular location">
    <subcellularLocation>
        <location evidence="1">Cell membrane</location>
        <topology evidence="1">Multi-pass membrane protein</topology>
    </subcellularLocation>
</comment>
<dbReference type="PROSITE" id="PS50850">
    <property type="entry name" value="MFS"/>
    <property type="match status" value="1"/>
</dbReference>
<dbReference type="SUPFAM" id="SSF103473">
    <property type="entry name" value="MFS general substrate transporter"/>
    <property type="match status" value="1"/>
</dbReference>
<evidence type="ECO:0000256" key="1">
    <source>
        <dbReference type="ARBA" id="ARBA00004651"/>
    </source>
</evidence>
<gene>
    <name evidence="7" type="ORF">BZL30_4166</name>
</gene>
<dbReference type="InterPro" id="IPR005829">
    <property type="entry name" value="Sugar_transporter_CS"/>
</dbReference>
<evidence type="ECO:0000256" key="5">
    <source>
        <dbReference type="SAM" id="Phobius"/>
    </source>
</evidence>
<dbReference type="PRINTS" id="PR01036">
    <property type="entry name" value="TCRTETB"/>
</dbReference>
<comment type="caution">
    <text evidence="7">The sequence shown here is derived from an EMBL/GenBank/DDBJ whole genome shotgun (WGS) entry which is preliminary data.</text>
</comment>
<organism evidence="7 8">
    <name type="scientific">Mycobacterium kansasii</name>
    <dbReference type="NCBI Taxonomy" id="1768"/>
    <lineage>
        <taxon>Bacteria</taxon>
        <taxon>Bacillati</taxon>
        <taxon>Actinomycetota</taxon>
        <taxon>Actinomycetes</taxon>
        <taxon>Mycobacteriales</taxon>
        <taxon>Mycobacteriaceae</taxon>
        <taxon>Mycobacterium</taxon>
    </lineage>
</organism>
<dbReference type="PANTHER" id="PTHR42718">
    <property type="entry name" value="MAJOR FACILITATOR SUPERFAMILY MULTIDRUG TRANSPORTER MFSC"/>
    <property type="match status" value="1"/>
</dbReference>
<dbReference type="InterPro" id="IPR036259">
    <property type="entry name" value="MFS_trans_sf"/>
</dbReference>
<evidence type="ECO:0000256" key="4">
    <source>
        <dbReference type="ARBA" id="ARBA00023136"/>
    </source>
</evidence>
<reference evidence="7 8" key="1">
    <citation type="submission" date="2017-02" db="EMBL/GenBank/DDBJ databases">
        <title>Complete genome sequences of Mycobacterium kansasii strains isolated from rhesus macaques.</title>
        <authorList>
            <person name="Panda A."/>
            <person name="Nagaraj S."/>
            <person name="Zhao X."/>
            <person name="Tettelin H."/>
            <person name="Detolla L.J."/>
        </authorList>
    </citation>
    <scope>NUCLEOTIDE SEQUENCE [LARGE SCALE GENOMIC DNA]</scope>
    <source>
        <strain evidence="7 8">11-3813</strain>
    </source>
</reference>
<dbReference type="Proteomes" id="UP000189229">
    <property type="component" value="Unassembled WGS sequence"/>
</dbReference>
<accession>A0A1V3X9M1</accession>
<evidence type="ECO:0000313" key="8">
    <source>
        <dbReference type="Proteomes" id="UP000189229"/>
    </source>
</evidence>
<dbReference type="GO" id="GO:0022857">
    <property type="term" value="F:transmembrane transporter activity"/>
    <property type="evidence" value="ECO:0007669"/>
    <property type="project" value="InterPro"/>
</dbReference>
<dbReference type="InterPro" id="IPR020846">
    <property type="entry name" value="MFS_dom"/>
</dbReference>
<evidence type="ECO:0000256" key="2">
    <source>
        <dbReference type="ARBA" id="ARBA00022692"/>
    </source>
</evidence>
<dbReference type="Gene3D" id="1.20.1720.10">
    <property type="entry name" value="Multidrug resistance protein D"/>
    <property type="match status" value="1"/>
</dbReference>
<protein>
    <submittedName>
        <fullName evidence="7">Sugar (And other) transporter family protein</fullName>
    </submittedName>
</protein>
<feature type="transmembrane region" description="Helical" evidence="5">
    <location>
        <begin position="93"/>
        <end position="115"/>
    </location>
</feature>
<dbReference type="EMBL" id="MVBM01000003">
    <property type="protein sequence ID" value="OOK75919.1"/>
    <property type="molecule type" value="Genomic_DNA"/>
</dbReference>
<evidence type="ECO:0000259" key="6">
    <source>
        <dbReference type="PROSITE" id="PS50850"/>
    </source>
</evidence>
<keyword evidence="3 5" id="KW-1133">Transmembrane helix</keyword>
<sequence length="202" mass="21317">MLLVASFGAFLAFLDSTIVNIAFPAIQRYFHGSSISSLSWVLNAYNIVFAAFLVAAGRLADLLGRKRMFIYGVGLFTIASVLCAAADTVTQLVAFRVLQGVGAAVLVPASLALVVERFDAARRAHGVGLWGAAAALASGLGPPIGGALVQASSWRWVFLVNLPLGIIAVVVARRGLVESRAPGRRRVPDLRGRRCSPSPWGC</sequence>
<dbReference type="InterPro" id="IPR011701">
    <property type="entry name" value="MFS"/>
</dbReference>
<keyword evidence="2 5" id="KW-0812">Transmembrane</keyword>
<evidence type="ECO:0000256" key="3">
    <source>
        <dbReference type="ARBA" id="ARBA00022989"/>
    </source>
</evidence>
<dbReference type="PROSITE" id="PS00216">
    <property type="entry name" value="SUGAR_TRANSPORT_1"/>
    <property type="match status" value="1"/>
</dbReference>
<dbReference type="PANTHER" id="PTHR42718:SF48">
    <property type="entry name" value="CONSERVED TWO-DOMAIN MEMBRANE PROTEIN-RELATED"/>
    <property type="match status" value="1"/>
</dbReference>
<dbReference type="AlphaFoldDB" id="A0A1V3X9M1"/>
<feature type="transmembrane region" description="Helical" evidence="5">
    <location>
        <begin position="154"/>
        <end position="176"/>
    </location>
</feature>
<dbReference type="Pfam" id="PF07690">
    <property type="entry name" value="MFS_1"/>
    <property type="match status" value="1"/>
</dbReference>
<feature type="domain" description="Major facilitator superfamily (MFS) profile" evidence="6">
    <location>
        <begin position="1"/>
        <end position="202"/>
    </location>
</feature>
<proteinExistence type="predicted"/>
<feature type="transmembrane region" description="Helical" evidence="5">
    <location>
        <begin position="127"/>
        <end position="148"/>
    </location>
</feature>
<keyword evidence="4 5" id="KW-0472">Membrane</keyword>
<feature type="transmembrane region" description="Helical" evidence="5">
    <location>
        <begin position="34"/>
        <end position="56"/>
    </location>
</feature>
<dbReference type="GO" id="GO:0005886">
    <property type="term" value="C:plasma membrane"/>
    <property type="evidence" value="ECO:0007669"/>
    <property type="project" value="UniProtKB-SubCell"/>
</dbReference>
<name>A0A1V3X9M1_MYCKA</name>